<keyword evidence="3" id="KW-1185">Reference proteome</keyword>
<keyword evidence="1" id="KW-0812">Transmembrane</keyword>
<keyword evidence="2" id="KW-0808">Transferase</keyword>
<feature type="transmembrane region" description="Helical" evidence="1">
    <location>
        <begin position="57"/>
        <end position="78"/>
    </location>
</feature>
<proteinExistence type="predicted"/>
<evidence type="ECO:0000313" key="3">
    <source>
        <dbReference type="Proteomes" id="UP000325081"/>
    </source>
</evidence>
<organism evidence="2 3">
    <name type="scientific">Striga asiatica</name>
    <name type="common">Asiatic witchweed</name>
    <name type="synonym">Buchnera asiatica</name>
    <dbReference type="NCBI Taxonomy" id="4170"/>
    <lineage>
        <taxon>Eukaryota</taxon>
        <taxon>Viridiplantae</taxon>
        <taxon>Streptophyta</taxon>
        <taxon>Embryophyta</taxon>
        <taxon>Tracheophyta</taxon>
        <taxon>Spermatophyta</taxon>
        <taxon>Magnoliopsida</taxon>
        <taxon>eudicotyledons</taxon>
        <taxon>Gunneridae</taxon>
        <taxon>Pentapetalae</taxon>
        <taxon>asterids</taxon>
        <taxon>lamiids</taxon>
        <taxon>Lamiales</taxon>
        <taxon>Orobanchaceae</taxon>
        <taxon>Buchnereae</taxon>
        <taxon>Striga</taxon>
    </lineage>
</organism>
<keyword evidence="1" id="KW-1133">Transmembrane helix</keyword>
<name>A0A5A7PPC7_STRAF</name>
<gene>
    <name evidence="2" type="ORF">STAS_10715</name>
</gene>
<comment type="caution">
    <text evidence="2">The sequence shown here is derived from an EMBL/GenBank/DDBJ whole genome shotgun (WGS) entry which is preliminary data.</text>
</comment>
<dbReference type="GO" id="GO:0016301">
    <property type="term" value="F:kinase activity"/>
    <property type="evidence" value="ECO:0007669"/>
    <property type="project" value="UniProtKB-KW"/>
</dbReference>
<accession>A0A5A7PPC7</accession>
<sequence length="183" mass="21324">MDVLQNEGTTVTRRQRADQTLVDGNDASKIKINPEEVLWEAAYRAWRKELKREKRSIGVAACKIVAIVAIFFISWYLAHWYTEPREFRPEKTGIDPFDALRATDSQVDIIDGKFGDGINRVVNEFDGKLEKKRREIRMRLNDLNKRAYVLEDVIGRLRSREIGGSYEELKRFDDRSDDDGRKS</sequence>
<dbReference type="Proteomes" id="UP000325081">
    <property type="component" value="Unassembled WGS sequence"/>
</dbReference>
<dbReference type="AlphaFoldDB" id="A0A5A7PPC7"/>
<keyword evidence="1" id="KW-0472">Membrane</keyword>
<evidence type="ECO:0000313" key="2">
    <source>
        <dbReference type="EMBL" id="GER34496.1"/>
    </source>
</evidence>
<evidence type="ECO:0000256" key="1">
    <source>
        <dbReference type="SAM" id="Phobius"/>
    </source>
</evidence>
<protein>
    <submittedName>
        <fullName evidence="2">Sensor histidine kinase</fullName>
    </submittedName>
</protein>
<keyword evidence="2" id="KW-0418">Kinase</keyword>
<reference evidence="3" key="1">
    <citation type="journal article" date="2019" name="Curr. Biol.">
        <title>Genome Sequence of Striga asiatica Provides Insight into the Evolution of Plant Parasitism.</title>
        <authorList>
            <person name="Yoshida S."/>
            <person name="Kim S."/>
            <person name="Wafula E.K."/>
            <person name="Tanskanen J."/>
            <person name="Kim Y.M."/>
            <person name="Honaas L."/>
            <person name="Yang Z."/>
            <person name="Spallek T."/>
            <person name="Conn C.E."/>
            <person name="Ichihashi Y."/>
            <person name="Cheong K."/>
            <person name="Cui S."/>
            <person name="Der J.P."/>
            <person name="Gundlach H."/>
            <person name="Jiao Y."/>
            <person name="Hori C."/>
            <person name="Ishida J.K."/>
            <person name="Kasahara H."/>
            <person name="Kiba T."/>
            <person name="Kim M.S."/>
            <person name="Koo N."/>
            <person name="Laohavisit A."/>
            <person name="Lee Y.H."/>
            <person name="Lumba S."/>
            <person name="McCourt P."/>
            <person name="Mortimer J.C."/>
            <person name="Mutuku J.M."/>
            <person name="Nomura T."/>
            <person name="Sasaki-Sekimoto Y."/>
            <person name="Seto Y."/>
            <person name="Wang Y."/>
            <person name="Wakatake T."/>
            <person name="Sakakibara H."/>
            <person name="Demura T."/>
            <person name="Yamaguchi S."/>
            <person name="Yoneyama K."/>
            <person name="Manabe R.I."/>
            <person name="Nelson D.C."/>
            <person name="Schulman A.H."/>
            <person name="Timko M.P."/>
            <person name="dePamphilis C.W."/>
            <person name="Choi D."/>
            <person name="Shirasu K."/>
        </authorList>
    </citation>
    <scope>NUCLEOTIDE SEQUENCE [LARGE SCALE GENOMIC DNA]</scope>
    <source>
        <strain evidence="3">cv. UVA1</strain>
    </source>
</reference>
<dbReference type="EMBL" id="BKCP01004905">
    <property type="protein sequence ID" value="GER34496.1"/>
    <property type="molecule type" value="Genomic_DNA"/>
</dbReference>